<accession>A0A9P0L5T0</accession>
<feature type="non-terminal residue" evidence="1">
    <location>
        <position position="156"/>
    </location>
</feature>
<protein>
    <submittedName>
        <fullName evidence="1">Uncharacterized protein</fullName>
    </submittedName>
</protein>
<dbReference type="Proteomes" id="UP001152888">
    <property type="component" value="Unassembled WGS sequence"/>
</dbReference>
<proteinExistence type="predicted"/>
<gene>
    <name evidence="1" type="ORF">ACAOBT_LOCUS20229</name>
</gene>
<comment type="caution">
    <text evidence="1">The sequence shown here is derived from an EMBL/GenBank/DDBJ whole genome shotgun (WGS) entry which is preliminary data.</text>
</comment>
<name>A0A9P0L5T0_ACAOB</name>
<dbReference type="AlphaFoldDB" id="A0A9P0L5T0"/>
<evidence type="ECO:0000313" key="2">
    <source>
        <dbReference type="Proteomes" id="UP001152888"/>
    </source>
</evidence>
<reference evidence="1" key="1">
    <citation type="submission" date="2022-03" db="EMBL/GenBank/DDBJ databases">
        <authorList>
            <person name="Sayadi A."/>
        </authorList>
    </citation>
    <scope>NUCLEOTIDE SEQUENCE</scope>
</reference>
<sequence length="156" mass="17428">ITLEFSFCSEGVGFVVASPEGWSFNKTLDTEPGPALVGRSNGIRPKLDIDSRSPSLSIPLLYDGQDTPLQPSHEFCRPKLKPSNISNTQQLMFIEQLLGLFNLGQYYDHQRHGCAATAFESDNGERSISPLFQFPFDLLFRKHCGYASDYSVNISF</sequence>
<dbReference type="EMBL" id="CAKOFQ010007110">
    <property type="protein sequence ID" value="CAH1991389.1"/>
    <property type="molecule type" value="Genomic_DNA"/>
</dbReference>
<evidence type="ECO:0000313" key="1">
    <source>
        <dbReference type="EMBL" id="CAH1991389.1"/>
    </source>
</evidence>
<organism evidence="1 2">
    <name type="scientific">Acanthoscelides obtectus</name>
    <name type="common">Bean weevil</name>
    <name type="synonym">Bruchus obtectus</name>
    <dbReference type="NCBI Taxonomy" id="200917"/>
    <lineage>
        <taxon>Eukaryota</taxon>
        <taxon>Metazoa</taxon>
        <taxon>Ecdysozoa</taxon>
        <taxon>Arthropoda</taxon>
        <taxon>Hexapoda</taxon>
        <taxon>Insecta</taxon>
        <taxon>Pterygota</taxon>
        <taxon>Neoptera</taxon>
        <taxon>Endopterygota</taxon>
        <taxon>Coleoptera</taxon>
        <taxon>Polyphaga</taxon>
        <taxon>Cucujiformia</taxon>
        <taxon>Chrysomeloidea</taxon>
        <taxon>Chrysomelidae</taxon>
        <taxon>Bruchinae</taxon>
        <taxon>Bruchini</taxon>
        <taxon>Acanthoscelides</taxon>
    </lineage>
</organism>
<keyword evidence="2" id="KW-1185">Reference proteome</keyword>